<keyword evidence="1" id="KW-0472">Membrane</keyword>
<accession>A0AAE2ZH74</accession>
<dbReference type="Pfam" id="PF06170">
    <property type="entry name" value="DUF983"/>
    <property type="match status" value="1"/>
</dbReference>
<dbReference type="NCBIfam" id="NF004633">
    <property type="entry name" value="PRK05978.1"/>
    <property type="match status" value="1"/>
</dbReference>
<protein>
    <submittedName>
        <fullName evidence="2">DUF983 domain-containing protein</fullName>
    </submittedName>
</protein>
<comment type="caution">
    <text evidence="2">The sequence shown here is derived from an EMBL/GenBank/DDBJ whole genome shotgun (WGS) entry which is preliminary data.</text>
</comment>
<reference evidence="2" key="1">
    <citation type="submission" date="2021-08" db="EMBL/GenBank/DDBJ databases">
        <title>Hoeflea bacterium WL0058 sp. nov., isolated from the sediment.</title>
        <authorList>
            <person name="Wang L."/>
            <person name="Zhang D."/>
        </authorList>
    </citation>
    <scope>NUCLEOTIDE SEQUENCE</scope>
    <source>
        <strain evidence="2">WL0058</strain>
    </source>
</reference>
<gene>
    <name evidence="2" type="ORF">K1W69_05325</name>
</gene>
<name>A0AAE2ZH74_9HYPH</name>
<proteinExistence type="predicted"/>
<keyword evidence="3" id="KW-1185">Reference proteome</keyword>
<dbReference type="InterPro" id="IPR009325">
    <property type="entry name" value="DUF983"/>
</dbReference>
<dbReference type="Proteomes" id="UP001196509">
    <property type="component" value="Unassembled WGS sequence"/>
</dbReference>
<evidence type="ECO:0000313" key="3">
    <source>
        <dbReference type="Proteomes" id="UP001196509"/>
    </source>
</evidence>
<dbReference type="RefSeq" id="WP_220227271.1">
    <property type="nucleotide sequence ID" value="NZ_JAICBX010000001.1"/>
</dbReference>
<organism evidence="2 3">
    <name type="scientific">Flavimaribacter sediminis</name>
    <dbReference type="NCBI Taxonomy" id="2865987"/>
    <lineage>
        <taxon>Bacteria</taxon>
        <taxon>Pseudomonadati</taxon>
        <taxon>Pseudomonadota</taxon>
        <taxon>Alphaproteobacteria</taxon>
        <taxon>Hyphomicrobiales</taxon>
        <taxon>Rhizobiaceae</taxon>
        <taxon>Flavimaribacter</taxon>
    </lineage>
</organism>
<evidence type="ECO:0000256" key="1">
    <source>
        <dbReference type="SAM" id="Phobius"/>
    </source>
</evidence>
<sequence length="144" mass="16351">MSVEIRYGDEASPKKRDLWGAMKRGWLGRCPHCGEGRLYKSFLKPVHSCECCGEEMHHQRADDLPPYLVIFITGHVIVAAFMIFEELVILNTWQHLAIWAPMTIVMALALMQPVKGAVIGMQWANYMHGFGGEADEVADLDRYE</sequence>
<evidence type="ECO:0000313" key="2">
    <source>
        <dbReference type="EMBL" id="MBW8636604.1"/>
    </source>
</evidence>
<dbReference type="EMBL" id="JAICBX010000001">
    <property type="protein sequence ID" value="MBW8636604.1"/>
    <property type="molecule type" value="Genomic_DNA"/>
</dbReference>
<feature type="transmembrane region" description="Helical" evidence="1">
    <location>
        <begin position="96"/>
        <end position="114"/>
    </location>
</feature>
<dbReference type="AlphaFoldDB" id="A0AAE2ZH74"/>
<keyword evidence="1" id="KW-0812">Transmembrane</keyword>
<keyword evidence="1" id="KW-1133">Transmembrane helix</keyword>
<feature type="transmembrane region" description="Helical" evidence="1">
    <location>
        <begin position="64"/>
        <end position="84"/>
    </location>
</feature>